<keyword evidence="2" id="KW-0808">Transferase</keyword>
<dbReference type="InterPro" id="IPR007569">
    <property type="entry name" value="DUF559"/>
</dbReference>
<comment type="caution">
    <text evidence="2">The sequence shown here is derived from an EMBL/GenBank/DDBJ whole genome shotgun (WGS) entry which is preliminary data.</text>
</comment>
<dbReference type="Gene3D" id="3.40.960.10">
    <property type="entry name" value="VSR Endonuclease"/>
    <property type="match status" value="1"/>
</dbReference>
<accession>A0A1T2KT21</accession>
<dbReference type="AlphaFoldDB" id="A0A1T2KT21"/>
<organism evidence="2 3">
    <name type="scientific">Solemya velesiana gill symbiont</name>
    <dbReference type="NCBI Taxonomy" id="1918948"/>
    <lineage>
        <taxon>Bacteria</taxon>
        <taxon>Pseudomonadati</taxon>
        <taxon>Pseudomonadota</taxon>
        <taxon>Gammaproteobacteria</taxon>
        <taxon>sulfur-oxidizing symbionts</taxon>
    </lineage>
</organism>
<proteinExistence type="predicted"/>
<evidence type="ECO:0000313" key="2">
    <source>
        <dbReference type="EMBL" id="OOZ35999.1"/>
    </source>
</evidence>
<protein>
    <submittedName>
        <fullName evidence="2">DNA (Cytosine-5-)-methyltransferase</fullName>
    </submittedName>
</protein>
<feature type="domain" description="DUF559" evidence="1">
    <location>
        <begin position="2"/>
        <end position="108"/>
    </location>
</feature>
<dbReference type="InterPro" id="IPR011335">
    <property type="entry name" value="Restrct_endonuc-II-like"/>
</dbReference>
<name>A0A1T2KT21_9GAMM</name>
<dbReference type="EMBL" id="MPRJ01000061">
    <property type="protein sequence ID" value="OOZ35999.1"/>
    <property type="molecule type" value="Genomic_DNA"/>
</dbReference>
<dbReference type="SUPFAM" id="SSF52980">
    <property type="entry name" value="Restriction endonuclease-like"/>
    <property type="match status" value="1"/>
</dbReference>
<dbReference type="InterPro" id="IPR047216">
    <property type="entry name" value="Endonuclease_DUF559_bact"/>
</dbReference>
<dbReference type="GO" id="GO:0008168">
    <property type="term" value="F:methyltransferase activity"/>
    <property type="evidence" value="ECO:0007669"/>
    <property type="project" value="UniProtKB-KW"/>
</dbReference>
<dbReference type="Pfam" id="PF04480">
    <property type="entry name" value="DUF559"/>
    <property type="match status" value="1"/>
</dbReference>
<gene>
    <name evidence="2" type="ORF">BOW51_09385</name>
</gene>
<dbReference type="Proteomes" id="UP000190896">
    <property type="component" value="Unassembled WGS sequence"/>
</dbReference>
<dbReference type="OrthoDB" id="9798754at2"/>
<keyword evidence="2" id="KW-0489">Methyltransferase</keyword>
<dbReference type="CDD" id="cd01038">
    <property type="entry name" value="Endonuclease_DUF559"/>
    <property type="match status" value="1"/>
</dbReference>
<dbReference type="GO" id="GO:0032259">
    <property type="term" value="P:methylation"/>
    <property type="evidence" value="ECO:0007669"/>
    <property type="project" value="UniProtKB-KW"/>
</dbReference>
<sequence>MDLTNRARELRRNQTDAEQLLWRSLKSRQLNGCKFRRQFPIHPYIVDFVCLSENLVVDLDGGQHTEQLEYDEKRTAFLESNGYRVVRFWNNEVLKELPAVLEEIARQLDKNSTR</sequence>
<dbReference type="PANTHER" id="PTHR38590:SF1">
    <property type="entry name" value="BLL0828 PROTEIN"/>
    <property type="match status" value="1"/>
</dbReference>
<reference evidence="2 3" key="1">
    <citation type="submission" date="2016-11" db="EMBL/GenBank/DDBJ databases">
        <title>Mixed transmission modes and dynamic genome evolution in an obligate animal-bacterial symbiosis.</title>
        <authorList>
            <person name="Russell S.L."/>
            <person name="Corbett-Detig R.B."/>
            <person name="Cavanaugh C.M."/>
        </authorList>
    </citation>
    <scope>NUCLEOTIDE SEQUENCE [LARGE SCALE GENOMIC DNA]</scope>
    <source>
        <strain evidence="2">Se-Cadez</strain>
    </source>
</reference>
<keyword evidence="3" id="KW-1185">Reference proteome</keyword>
<dbReference type="PANTHER" id="PTHR38590">
    <property type="entry name" value="BLL0828 PROTEIN"/>
    <property type="match status" value="1"/>
</dbReference>
<evidence type="ECO:0000259" key="1">
    <source>
        <dbReference type="Pfam" id="PF04480"/>
    </source>
</evidence>
<dbReference type="RefSeq" id="WP_078487757.1">
    <property type="nucleotide sequence ID" value="NZ_MPRJ01000061.1"/>
</dbReference>
<evidence type="ECO:0000313" key="3">
    <source>
        <dbReference type="Proteomes" id="UP000190896"/>
    </source>
</evidence>